<protein>
    <submittedName>
        <fullName evidence="3">DUF2141 domain-containing protein</fullName>
    </submittedName>
</protein>
<feature type="chain" id="PRO_5017346428" evidence="2">
    <location>
        <begin position="44"/>
        <end position="161"/>
    </location>
</feature>
<feature type="signal peptide" evidence="2">
    <location>
        <begin position="1"/>
        <end position="43"/>
    </location>
</feature>
<keyword evidence="2" id="KW-0732">Signal</keyword>
<reference evidence="3 4" key="1">
    <citation type="submission" date="2018-08" db="EMBL/GenBank/DDBJ databases">
        <title>Henriciella mobilis sp. nov., isolated from seawater.</title>
        <authorList>
            <person name="Cheng H."/>
            <person name="Wu Y.-H."/>
            <person name="Xu X.-W."/>
            <person name="Guo L.-L."/>
        </authorList>
    </citation>
    <scope>NUCLEOTIDE SEQUENCE [LARGE SCALE GENOMIC DNA]</scope>
    <source>
        <strain evidence="3 4">CCUG67844</strain>
    </source>
</reference>
<dbReference type="EMBL" id="QWGA01000003">
    <property type="protein sequence ID" value="RIJ31786.1"/>
    <property type="molecule type" value="Genomic_DNA"/>
</dbReference>
<dbReference type="Pfam" id="PF09912">
    <property type="entry name" value="DUF2141"/>
    <property type="match status" value="1"/>
</dbReference>
<evidence type="ECO:0000313" key="3">
    <source>
        <dbReference type="EMBL" id="RIJ31786.1"/>
    </source>
</evidence>
<evidence type="ECO:0000313" key="4">
    <source>
        <dbReference type="Proteomes" id="UP000265845"/>
    </source>
</evidence>
<name>A0A399RJG4_9PROT</name>
<proteinExistence type="predicted"/>
<gene>
    <name evidence="3" type="ORF">D1222_05965</name>
</gene>
<sequence>MFWRPGTSRPATDTPQCSRRPEAMKKYAALASLLALAAPTAWGASVELTITGVETASGEILIGVFDSETGWKTDASVADARADAATGKVVVTLDGLPEGEVAIKLFHDVDSNGELKRGNFGIPVEPYGFSNDAPVRFGPPSWSAAKFTVAGETTAHTLALR</sequence>
<accession>A0A399RJG4</accession>
<keyword evidence="4" id="KW-1185">Reference proteome</keyword>
<dbReference type="OrthoDB" id="9788332at2"/>
<evidence type="ECO:0000256" key="1">
    <source>
        <dbReference type="SAM" id="MobiDB-lite"/>
    </source>
</evidence>
<dbReference type="AlphaFoldDB" id="A0A399RJG4"/>
<dbReference type="Proteomes" id="UP000265845">
    <property type="component" value="Unassembled WGS sequence"/>
</dbReference>
<feature type="region of interest" description="Disordered" evidence="1">
    <location>
        <begin position="1"/>
        <end position="20"/>
    </location>
</feature>
<evidence type="ECO:0000256" key="2">
    <source>
        <dbReference type="SAM" id="SignalP"/>
    </source>
</evidence>
<organism evidence="3 4">
    <name type="scientific">Henriciella algicola</name>
    <dbReference type="NCBI Taxonomy" id="1608422"/>
    <lineage>
        <taxon>Bacteria</taxon>
        <taxon>Pseudomonadati</taxon>
        <taxon>Pseudomonadota</taxon>
        <taxon>Alphaproteobacteria</taxon>
        <taxon>Hyphomonadales</taxon>
        <taxon>Hyphomonadaceae</taxon>
        <taxon>Henriciella</taxon>
    </lineage>
</organism>
<dbReference type="InterPro" id="IPR018673">
    <property type="entry name" value="DUF2141"/>
</dbReference>
<comment type="caution">
    <text evidence="3">The sequence shown here is derived from an EMBL/GenBank/DDBJ whole genome shotgun (WGS) entry which is preliminary data.</text>
</comment>